<dbReference type="PANTHER" id="PTHR44846">
    <property type="entry name" value="MANNOSYL-D-GLYCERATE TRANSPORT/METABOLISM SYSTEM REPRESSOR MNGR-RELATED"/>
    <property type="match status" value="1"/>
</dbReference>
<dbReference type="SUPFAM" id="SSF46785">
    <property type="entry name" value="Winged helix' DNA-binding domain"/>
    <property type="match status" value="1"/>
</dbReference>
<sequence>MLERNTPKPLYQQLKDILMDEIEAGKWEPNEKIPSENELSSLYGLSRMTARAVVSDLVKEGLLYRVQGKGTFVSEKILALSPSYIGIREQLEQMGYEVKTRIVECKTMKSTGKIAKNLGLLSGDSVFMIKRIRYIEDGPISLHVSYINEKYREKLSEELLEREQLCVILNEEYGLTRKKVSETLESIVATKEEGTLLEVEAGHPLLLLEDIIYDTNNVPYEYTKVLFRGDKIKIKLQYD</sequence>
<keyword evidence="3" id="KW-0804">Transcription</keyword>
<dbReference type="InterPro" id="IPR036388">
    <property type="entry name" value="WH-like_DNA-bd_sf"/>
</dbReference>
<organism evidence="5 6">
    <name type="scientific">Bariatricus massiliensis</name>
    <dbReference type="NCBI Taxonomy" id="1745713"/>
    <lineage>
        <taxon>Bacteria</taxon>
        <taxon>Bacillati</taxon>
        <taxon>Bacillota</taxon>
        <taxon>Clostridia</taxon>
        <taxon>Lachnospirales</taxon>
        <taxon>Lachnospiraceae</taxon>
        <taxon>Bariatricus</taxon>
    </lineage>
</organism>
<evidence type="ECO:0000259" key="4">
    <source>
        <dbReference type="PROSITE" id="PS50949"/>
    </source>
</evidence>
<name>A0ABS8DEU8_9FIRM</name>
<evidence type="ECO:0000256" key="1">
    <source>
        <dbReference type="ARBA" id="ARBA00023015"/>
    </source>
</evidence>
<evidence type="ECO:0000313" key="6">
    <source>
        <dbReference type="Proteomes" id="UP001299546"/>
    </source>
</evidence>
<dbReference type="Gene3D" id="3.40.1410.10">
    <property type="entry name" value="Chorismate lyase-like"/>
    <property type="match status" value="1"/>
</dbReference>
<dbReference type="Pfam" id="PF07702">
    <property type="entry name" value="UTRA"/>
    <property type="match status" value="1"/>
</dbReference>
<dbReference type="InterPro" id="IPR050679">
    <property type="entry name" value="Bact_HTH_transcr_reg"/>
</dbReference>
<evidence type="ECO:0000256" key="2">
    <source>
        <dbReference type="ARBA" id="ARBA00023125"/>
    </source>
</evidence>
<proteinExistence type="predicted"/>
<dbReference type="CDD" id="cd07377">
    <property type="entry name" value="WHTH_GntR"/>
    <property type="match status" value="1"/>
</dbReference>
<evidence type="ECO:0000256" key="3">
    <source>
        <dbReference type="ARBA" id="ARBA00023163"/>
    </source>
</evidence>
<dbReference type="RefSeq" id="WP_066736040.1">
    <property type="nucleotide sequence ID" value="NZ_JAJCIQ010000002.1"/>
</dbReference>
<gene>
    <name evidence="5" type="ORF">LIZ65_06485</name>
</gene>
<comment type="caution">
    <text evidence="5">The sequence shown here is derived from an EMBL/GenBank/DDBJ whole genome shotgun (WGS) entry which is preliminary data.</text>
</comment>
<dbReference type="SUPFAM" id="SSF64288">
    <property type="entry name" value="Chorismate lyase-like"/>
    <property type="match status" value="1"/>
</dbReference>
<evidence type="ECO:0000313" key="5">
    <source>
        <dbReference type="EMBL" id="MCB7386931.1"/>
    </source>
</evidence>
<keyword evidence="6" id="KW-1185">Reference proteome</keyword>
<dbReference type="InterPro" id="IPR011663">
    <property type="entry name" value="UTRA"/>
</dbReference>
<keyword evidence="1" id="KW-0805">Transcription regulation</keyword>
<dbReference type="Pfam" id="PF00392">
    <property type="entry name" value="GntR"/>
    <property type="match status" value="1"/>
</dbReference>
<dbReference type="InterPro" id="IPR000524">
    <property type="entry name" value="Tscrpt_reg_HTH_GntR"/>
</dbReference>
<dbReference type="InterPro" id="IPR036390">
    <property type="entry name" value="WH_DNA-bd_sf"/>
</dbReference>
<keyword evidence="2" id="KW-0238">DNA-binding</keyword>
<reference evidence="5 6" key="1">
    <citation type="submission" date="2021-10" db="EMBL/GenBank/DDBJ databases">
        <title>Collection of gut derived symbiotic bacterial strains cultured from healthy donors.</title>
        <authorList>
            <person name="Lin H."/>
            <person name="Littmann E."/>
            <person name="Kohout C."/>
            <person name="Pamer E.G."/>
        </authorList>
    </citation>
    <scope>NUCLEOTIDE SEQUENCE [LARGE SCALE GENOMIC DNA]</scope>
    <source>
        <strain evidence="5 6">DFI.1.165</strain>
    </source>
</reference>
<dbReference type="SMART" id="SM00866">
    <property type="entry name" value="UTRA"/>
    <property type="match status" value="1"/>
</dbReference>
<dbReference type="EMBL" id="JAJCIS010000002">
    <property type="protein sequence ID" value="MCB7386931.1"/>
    <property type="molecule type" value="Genomic_DNA"/>
</dbReference>
<dbReference type="SMART" id="SM00345">
    <property type="entry name" value="HTH_GNTR"/>
    <property type="match status" value="1"/>
</dbReference>
<accession>A0ABS8DEU8</accession>
<feature type="domain" description="HTH gntR-type" evidence="4">
    <location>
        <begin position="8"/>
        <end position="76"/>
    </location>
</feature>
<protein>
    <submittedName>
        <fullName evidence="5">GntR family transcriptional regulator</fullName>
    </submittedName>
</protein>
<dbReference type="PANTHER" id="PTHR44846:SF1">
    <property type="entry name" value="MANNOSYL-D-GLYCERATE TRANSPORT_METABOLISM SYSTEM REPRESSOR MNGR-RELATED"/>
    <property type="match status" value="1"/>
</dbReference>
<dbReference type="PRINTS" id="PR00035">
    <property type="entry name" value="HTHGNTR"/>
</dbReference>
<dbReference type="Gene3D" id="1.10.10.10">
    <property type="entry name" value="Winged helix-like DNA-binding domain superfamily/Winged helix DNA-binding domain"/>
    <property type="match status" value="1"/>
</dbReference>
<dbReference type="Proteomes" id="UP001299546">
    <property type="component" value="Unassembled WGS sequence"/>
</dbReference>
<dbReference type="PROSITE" id="PS50949">
    <property type="entry name" value="HTH_GNTR"/>
    <property type="match status" value="1"/>
</dbReference>
<dbReference type="InterPro" id="IPR028978">
    <property type="entry name" value="Chorismate_lyase_/UTRA_dom_sf"/>
</dbReference>